<name>A0A1F7I597_9BACT</name>
<proteinExistence type="predicted"/>
<dbReference type="PROSITE" id="PS51781">
    <property type="entry name" value="SH3B"/>
    <property type="match status" value="1"/>
</dbReference>
<accession>A0A1F7I597</accession>
<feature type="domain" description="SH3b" evidence="2">
    <location>
        <begin position="116"/>
        <end position="182"/>
    </location>
</feature>
<protein>
    <recommendedName>
        <fullName evidence="2">SH3b domain-containing protein</fullName>
    </recommendedName>
</protein>
<feature type="transmembrane region" description="Helical" evidence="1">
    <location>
        <begin position="6"/>
        <end position="27"/>
    </location>
</feature>
<dbReference type="Proteomes" id="UP000178076">
    <property type="component" value="Unassembled WGS sequence"/>
</dbReference>
<keyword evidence="1" id="KW-0472">Membrane</keyword>
<organism evidence="3 4">
    <name type="scientific">Candidatus Roizmanbacteria bacterium RIFCSPHIGHO2_12_FULL_42_10</name>
    <dbReference type="NCBI Taxonomy" id="1802053"/>
    <lineage>
        <taxon>Bacteria</taxon>
        <taxon>Candidatus Roizmaniibacteriota</taxon>
    </lineage>
</organism>
<dbReference type="Pfam" id="PF08239">
    <property type="entry name" value="SH3_3"/>
    <property type="match status" value="1"/>
</dbReference>
<dbReference type="EMBL" id="MGAD01000016">
    <property type="protein sequence ID" value="OGK38539.1"/>
    <property type="molecule type" value="Genomic_DNA"/>
</dbReference>
<evidence type="ECO:0000256" key="1">
    <source>
        <dbReference type="SAM" id="Phobius"/>
    </source>
</evidence>
<comment type="caution">
    <text evidence="3">The sequence shown here is derived from an EMBL/GenBank/DDBJ whole genome shotgun (WGS) entry which is preliminary data.</text>
</comment>
<reference evidence="3 4" key="1">
    <citation type="journal article" date="2016" name="Nat. Commun.">
        <title>Thousands of microbial genomes shed light on interconnected biogeochemical processes in an aquifer system.</title>
        <authorList>
            <person name="Anantharaman K."/>
            <person name="Brown C.T."/>
            <person name="Hug L.A."/>
            <person name="Sharon I."/>
            <person name="Castelle C.J."/>
            <person name="Probst A.J."/>
            <person name="Thomas B.C."/>
            <person name="Singh A."/>
            <person name="Wilkins M.J."/>
            <person name="Karaoz U."/>
            <person name="Brodie E.L."/>
            <person name="Williams K.H."/>
            <person name="Hubbard S.S."/>
            <person name="Banfield J.F."/>
        </authorList>
    </citation>
    <scope>NUCLEOTIDE SEQUENCE [LARGE SCALE GENOMIC DNA]</scope>
</reference>
<evidence type="ECO:0000259" key="2">
    <source>
        <dbReference type="PROSITE" id="PS51781"/>
    </source>
</evidence>
<evidence type="ECO:0000313" key="3">
    <source>
        <dbReference type="EMBL" id="OGK38539.1"/>
    </source>
</evidence>
<dbReference type="AlphaFoldDB" id="A0A1F7I597"/>
<evidence type="ECO:0000313" key="4">
    <source>
        <dbReference type="Proteomes" id="UP000178076"/>
    </source>
</evidence>
<feature type="transmembrane region" description="Helical" evidence="1">
    <location>
        <begin position="34"/>
        <end position="55"/>
    </location>
</feature>
<keyword evidence="1" id="KW-0812">Transmembrane</keyword>
<dbReference type="SMART" id="SM00287">
    <property type="entry name" value="SH3b"/>
    <property type="match status" value="1"/>
</dbReference>
<sequence>MSWRHILFFSYCTLATLFLFISGLLSYTKSKSPFMFLLLLPLVGYFIYYLSISVIKKKELPVRPASKSVTIAVAIIFLALVSGSLFAITTTTQKKQPEQSTWVSQKKVPPTVTPQAVLGTIRADNNAVIRVREKPSTQSAILGKTRNGKKFPILDRENDWVQIQFIASTSGWIHTEFITQPENAQP</sequence>
<gene>
    <name evidence="3" type="ORF">A3F32_01865</name>
</gene>
<dbReference type="Gene3D" id="2.30.30.40">
    <property type="entry name" value="SH3 Domains"/>
    <property type="match status" value="1"/>
</dbReference>
<dbReference type="InterPro" id="IPR003646">
    <property type="entry name" value="SH3-like_bac-type"/>
</dbReference>
<keyword evidence="1" id="KW-1133">Transmembrane helix</keyword>
<feature type="transmembrane region" description="Helical" evidence="1">
    <location>
        <begin position="67"/>
        <end position="88"/>
    </location>
</feature>